<comment type="caution">
    <text evidence="1">The sequence shown here is derived from an EMBL/GenBank/DDBJ whole genome shotgun (WGS) entry which is preliminary data.</text>
</comment>
<reference evidence="1" key="1">
    <citation type="submission" date="2021-08" db="EMBL/GenBank/DDBJ databases">
        <title>WGS assembly of Ceratopteris richardii.</title>
        <authorList>
            <person name="Marchant D.B."/>
            <person name="Chen G."/>
            <person name="Jenkins J."/>
            <person name="Shu S."/>
            <person name="Leebens-Mack J."/>
            <person name="Grimwood J."/>
            <person name="Schmutz J."/>
            <person name="Soltis P."/>
            <person name="Soltis D."/>
            <person name="Chen Z.-H."/>
        </authorList>
    </citation>
    <scope>NUCLEOTIDE SEQUENCE</scope>
    <source>
        <strain evidence="1">Whitten #5841</strain>
        <tissue evidence="1">Leaf</tissue>
    </source>
</reference>
<organism evidence="1 2">
    <name type="scientific">Ceratopteris richardii</name>
    <name type="common">Triangle waterfern</name>
    <dbReference type="NCBI Taxonomy" id="49495"/>
    <lineage>
        <taxon>Eukaryota</taxon>
        <taxon>Viridiplantae</taxon>
        <taxon>Streptophyta</taxon>
        <taxon>Embryophyta</taxon>
        <taxon>Tracheophyta</taxon>
        <taxon>Polypodiopsida</taxon>
        <taxon>Polypodiidae</taxon>
        <taxon>Polypodiales</taxon>
        <taxon>Pteridineae</taxon>
        <taxon>Pteridaceae</taxon>
        <taxon>Parkerioideae</taxon>
        <taxon>Ceratopteris</taxon>
    </lineage>
</organism>
<accession>A0A8T2VU25</accession>
<keyword evidence="2" id="KW-1185">Reference proteome</keyword>
<dbReference type="AlphaFoldDB" id="A0A8T2VU25"/>
<evidence type="ECO:0000313" key="1">
    <source>
        <dbReference type="EMBL" id="KAH7447889.1"/>
    </source>
</evidence>
<evidence type="ECO:0000313" key="2">
    <source>
        <dbReference type="Proteomes" id="UP000825935"/>
    </source>
</evidence>
<proteinExistence type="predicted"/>
<dbReference type="EMBL" id="CM035406">
    <property type="protein sequence ID" value="KAH7447889.1"/>
    <property type="molecule type" value="Genomic_DNA"/>
</dbReference>
<gene>
    <name evidence="1" type="ORF">KP509_01G125800</name>
</gene>
<sequence>MEGAHWKHSKNREEQELLFSLGEELPSEILRSNLWKFDEEELQVDFANPDSNNSLSFPLLPSLSLSKHTSIFIDLTLCFAGDF</sequence>
<dbReference type="Proteomes" id="UP000825935">
    <property type="component" value="Chromosome 1"/>
</dbReference>
<name>A0A8T2VU25_CERRI</name>
<protein>
    <submittedName>
        <fullName evidence="1">Uncharacterized protein</fullName>
    </submittedName>
</protein>